<proteinExistence type="predicted"/>
<name>A0A250FMK8_9FLAO</name>
<dbReference type="Proteomes" id="UP000217250">
    <property type="component" value="Chromosome"/>
</dbReference>
<reference evidence="6" key="1">
    <citation type="submission" date="2017-06" db="EMBL/GenBank/DDBJ databases">
        <title>Capnocytophaga spp. assemblies.</title>
        <authorList>
            <person name="Gulvik C.A."/>
        </authorList>
    </citation>
    <scope>NUCLEOTIDE SEQUENCE [LARGE SCALE GENOMIC DNA]</scope>
    <source>
        <strain evidence="6">H1496</strain>
    </source>
</reference>
<dbReference type="GO" id="GO:0008237">
    <property type="term" value="F:metallopeptidase activity"/>
    <property type="evidence" value="ECO:0007669"/>
    <property type="project" value="InterPro"/>
</dbReference>
<dbReference type="CDD" id="cd09604">
    <property type="entry name" value="M1_APN_like"/>
    <property type="match status" value="1"/>
</dbReference>
<dbReference type="OrthoDB" id="9814383at2"/>
<feature type="chain" id="PRO_5013010062" evidence="3">
    <location>
        <begin position="21"/>
        <end position="616"/>
    </location>
</feature>
<dbReference type="EMBL" id="CP022386">
    <property type="protein sequence ID" value="ATA86392.1"/>
    <property type="molecule type" value="Genomic_DNA"/>
</dbReference>
<feature type="signal peptide" evidence="3">
    <location>
        <begin position="1"/>
        <end position="20"/>
    </location>
</feature>
<keyword evidence="2" id="KW-0479">Metal-binding</keyword>
<dbReference type="Gene3D" id="1.10.390.10">
    <property type="entry name" value="Neutral Protease Domain 2"/>
    <property type="match status" value="1"/>
</dbReference>
<evidence type="ECO:0000313" key="5">
    <source>
        <dbReference type="EMBL" id="ATA86392.1"/>
    </source>
</evidence>
<dbReference type="GO" id="GO:0008270">
    <property type="term" value="F:zinc ion binding"/>
    <property type="evidence" value="ECO:0007669"/>
    <property type="project" value="InterPro"/>
</dbReference>
<feature type="binding site" evidence="2">
    <location>
        <position position="366"/>
    </location>
    <ligand>
        <name>Zn(2+)</name>
        <dbReference type="ChEBI" id="CHEBI:29105"/>
        <note>catalytic</note>
    </ligand>
</feature>
<dbReference type="PANTHER" id="PTHR45726">
    <property type="entry name" value="LEUKOTRIENE A-4 HYDROLASE"/>
    <property type="match status" value="1"/>
</dbReference>
<feature type="domain" description="Peptidase M1 membrane alanine aminopeptidase" evidence="4">
    <location>
        <begin position="312"/>
        <end position="500"/>
    </location>
</feature>
<evidence type="ECO:0000313" key="6">
    <source>
        <dbReference type="Proteomes" id="UP000217250"/>
    </source>
</evidence>
<evidence type="ECO:0000256" key="2">
    <source>
        <dbReference type="PIRSR" id="PIRSR634015-3"/>
    </source>
</evidence>
<dbReference type="Pfam" id="PF01433">
    <property type="entry name" value="Peptidase_M1"/>
    <property type="match status" value="1"/>
</dbReference>
<dbReference type="GeneID" id="84807720"/>
<feature type="binding site" evidence="2">
    <location>
        <position position="362"/>
    </location>
    <ligand>
        <name>Zn(2+)</name>
        <dbReference type="ChEBI" id="CHEBI:29105"/>
        <note>catalytic</note>
    </ligand>
</feature>
<feature type="active site" description="Proton acceptor" evidence="1">
    <location>
        <position position="363"/>
    </location>
</feature>
<protein>
    <submittedName>
        <fullName evidence="5">Peptidase M1</fullName>
    </submittedName>
</protein>
<dbReference type="KEGG" id="cgh:CGC50_03975"/>
<keyword evidence="2" id="KW-0862">Zinc</keyword>
<gene>
    <name evidence="5" type="ORF">CGC50_03975</name>
</gene>
<dbReference type="PANTHER" id="PTHR45726:SF3">
    <property type="entry name" value="LEUKOTRIENE A-4 HYDROLASE"/>
    <property type="match status" value="1"/>
</dbReference>
<comment type="cofactor">
    <cofactor evidence="2">
        <name>Zn(2+)</name>
        <dbReference type="ChEBI" id="CHEBI:29105"/>
    </cofactor>
    <text evidence="2">Binds 1 zinc ion per subunit.</text>
</comment>
<dbReference type="InterPro" id="IPR027268">
    <property type="entry name" value="Peptidase_M4/M1_CTD_sf"/>
</dbReference>
<dbReference type="SUPFAM" id="SSF55486">
    <property type="entry name" value="Metalloproteases ('zincins'), catalytic domain"/>
    <property type="match status" value="1"/>
</dbReference>
<organism evidence="5 6">
    <name type="scientific">Capnocytophaga gingivalis</name>
    <dbReference type="NCBI Taxonomy" id="1017"/>
    <lineage>
        <taxon>Bacteria</taxon>
        <taxon>Pseudomonadati</taxon>
        <taxon>Bacteroidota</taxon>
        <taxon>Flavobacteriia</taxon>
        <taxon>Flavobacteriales</taxon>
        <taxon>Flavobacteriaceae</taxon>
        <taxon>Capnocytophaga</taxon>
    </lineage>
</organism>
<dbReference type="InterPro" id="IPR014782">
    <property type="entry name" value="Peptidase_M1_dom"/>
</dbReference>
<dbReference type="AlphaFoldDB" id="A0A250FMK8"/>
<feature type="binding site" evidence="2">
    <location>
        <position position="385"/>
    </location>
    <ligand>
        <name>Zn(2+)</name>
        <dbReference type="ChEBI" id="CHEBI:29105"/>
        <note>catalytic</note>
    </ligand>
</feature>
<evidence type="ECO:0000259" key="4">
    <source>
        <dbReference type="Pfam" id="PF01433"/>
    </source>
</evidence>
<keyword evidence="3" id="KW-0732">Signal</keyword>
<evidence type="ECO:0000256" key="3">
    <source>
        <dbReference type="SAM" id="SignalP"/>
    </source>
</evidence>
<dbReference type="InterPro" id="IPR034015">
    <property type="entry name" value="M1_LTA4H"/>
</dbReference>
<accession>A0A250FMK8</accession>
<sequence>MKYTKILSLAALSTLGVAQAQNAPYWQQHVDYKMDIDMNVKNYQYTGKQELTYTNNSPDTLKVVFYHVFLNAFQPGSEMDARLQTILDPDRRMVNKKEVDGKTINESRIASLKPEEIGYVRVNSLSQDGTPVKYITEGTIVKVDLNKPLPPHSSTVLKMDFSGQAPVMIRRTGRNNPDGVALSMTQWYPKLAEYDYRGWNTTEYITREFYGVWGNYDVKITIDKDYIIGGSGYLQNNNEIGFGYEDAGVKVPKVKGNKRTWHFYAPQVHDFAWAADPKFVHDKLDAGNGLTVHFLYKNYPENWKKIQPEMVKTFDFYNKYVGKYPWKQYSFLQGGDGGMEYAMCTLIEGEKEYSSLLGTAVHELGHSWFQHLLASDETAYPWLDEGFTSYIQDRALAMLGAKEPFSGFYKSYGKYVASKYEETPTHQSDRFNTNYAYSVTSYSKGALFLRQLEYIIGEKNVEKTLQLYFKKFAFKHPQPHDFIRCAEKVSGMQLQWYLNEFMQTPHHVDYAVDKVAAKGNKTEITLRRVERMPLPTDVFVVDKNNKTHYYYIPLRMQFGEKENPYSYERKVLPTWGWAHPTYTFEVDIPFENIQKVVIDPNHVTTDINIENNTFQK</sequence>
<dbReference type="RefSeq" id="WP_095909774.1">
    <property type="nucleotide sequence ID" value="NZ_CAUVLU010000001.1"/>
</dbReference>
<feature type="active site" description="Proton donor" evidence="1">
    <location>
        <position position="442"/>
    </location>
</feature>
<evidence type="ECO:0000256" key="1">
    <source>
        <dbReference type="PIRSR" id="PIRSR634015-1"/>
    </source>
</evidence>